<feature type="coiled-coil region" evidence="8">
    <location>
        <begin position="759"/>
        <end position="786"/>
    </location>
</feature>
<dbReference type="Gene3D" id="1.10.510.10">
    <property type="entry name" value="Transferase(Phosphotransferase) domain 1"/>
    <property type="match status" value="1"/>
</dbReference>
<proteinExistence type="predicted"/>
<evidence type="ECO:0000256" key="5">
    <source>
        <dbReference type="ARBA" id="ARBA00022741"/>
    </source>
</evidence>
<dbReference type="InterPro" id="IPR051180">
    <property type="entry name" value="IKK"/>
</dbReference>
<dbReference type="Proteomes" id="UP001159405">
    <property type="component" value="Unassembled WGS sequence"/>
</dbReference>
<keyword evidence="7" id="KW-0067">ATP-binding</keyword>
<dbReference type="SMART" id="SM00220">
    <property type="entry name" value="S_TKc"/>
    <property type="match status" value="1"/>
</dbReference>
<evidence type="ECO:0000256" key="4">
    <source>
        <dbReference type="ARBA" id="ARBA00022679"/>
    </source>
</evidence>
<accession>A0ABN8RDK7</accession>
<dbReference type="Gene3D" id="1.20.1270.420">
    <property type="match status" value="1"/>
</dbReference>
<protein>
    <recommendedName>
        <fullName evidence="9">Protein kinase domain-containing protein</fullName>
    </recommendedName>
</protein>
<keyword evidence="4" id="KW-0808">Transferase</keyword>
<dbReference type="Pfam" id="PF18396">
    <property type="entry name" value="TBK1_ULD"/>
    <property type="match status" value="1"/>
</dbReference>
<dbReference type="InterPro" id="IPR041087">
    <property type="entry name" value="TBK1_ULD"/>
</dbReference>
<organism evidence="10 11">
    <name type="scientific">Porites lobata</name>
    <dbReference type="NCBI Taxonomy" id="104759"/>
    <lineage>
        <taxon>Eukaryota</taxon>
        <taxon>Metazoa</taxon>
        <taxon>Cnidaria</taxon>
        <taxon>Anthozoa</taxon>
        <taxon>Hexacorallia</taxon>
        <taxon>Scleractinia</taxon>
        <taxon>Fungiina</taxon>
        <taxon>Poritidae</taxon>
        <taxon>Porites</taxon>
    </lineage>
</organism>
<keyword evidence="5" id="KW-0547">Nucleotide-binding</keyword>
<evidence type="ECO:0000313" key="11">
    <source>
        <dbReference type="Proteomes" id="UP001159405"/>
    </source>
</evidence>
<sequence>MEIRSSATYIWNIKDVMGQGATGAVYRGRHKKTGDAFAIKVSNNLGMMRPFDVRRREFEVLAKLNHENIVKIYASETELRTQNEIIVMELCSGGSLFTMLENPTNAYGFQEEEFKQVVKDVVAGMKHLREQGIVHRDLKPGNIMRVGKEDGSFVYKLTDFGAARELEGSEEFMSIYGTEEYLHPDLYERGVLRKHGNKAFSATVDLWSIGVTFYHIATGQLPFRPYGGRQNRDTMHIITSKKKSGIISGVQKSEGDNIEWSDKLPEHTRLSQGLKDLLTPVLAGVLESEPTSTSMSFETFFAAVQDILSRKVIDVYSVHSASFHKIYIKPSETFAKFQELIAVQTGVSAAQQKLMFKYEEFKPEPMAPASSYPDTSDDCYMVMIGGDNMPPDRLFLHKIPNLPKLPEQGTLETDAAIAKMMANRAHCCKHAVLQYSRATKAMMITIESIHKNLKKEMMLYVSFCKEVESQWASLKQTSEVYFASQNHLVWVFEMILSTLSGPQGELEVIRQDVQTIKKWTEAKKQSETELHKTNQGLDQFKTLISEIVENDRFLAFLQQFRKDTANQTFFNVVSTYTARIEEIYQMFRKDKHQRRLSYGDEQRHGFDRKKVVEFCDKVNRVTEEALGKRSELHGQLVQWLNEVNRCFEEAENFHSSFITQTEATQIHLNALQQFQEECKEKSEAIVQKLQKIITASSSASTKTEPAAAAVNDNTNETLDDGVVQALGNELNSLSILTKASLEKAKDNTQQIENVITGFINLYTSINEHLMKKAKELEETMTGESQN</sequence>
<evidence type="ECO:0000256" key="8">
    <source>
        <dbReference type="SAM" id="Coils"/>
    </source>
</evidence>
<dbReference type="EMBL" id="CALNXK010000224">
    <property type="protein sequence ID" value="CAH3177371.1"/>
    <property type="molecule type" value="Genomic_DNA"/>
</dbReference>
<evidence type="ECO:0000256" key="3">
    <source>
        <dbReference type="ARBA" id="ARBA00022527"/>
    </source>
</evidence>
<evidence type="ECO:0000256" key="6">
    <source>
        <dbReference type="ARBA" id="ARBA00022777"/>
    </source>
</evidence>
<dbReference type="SUPFAM" id="SSF56112">
    <property type="entry name" value="Protein kinase-like (PK-like)"/>
    <property type="match status" value="1"/>
</dbReference>
<dbReference type="Gene3D" id="3.10.20.90">
    <property type="entry name" value="Phosphatidylinositol 3-kinase Catalytic Subunit, Chain A, domain 1"/>
    <property type="match status" value="1"/>
</dbReference>
<keyword evidence="6" id="KW-0418">Kinase</keyword>
<dbReference type="InterPro" id="IPR029071">
    <property type="entry name" value="Ubiquitin-like_domsf"/>
</dbReference>
<reference evidence="10 11" key="1">
    <citation type="submission" date="2022-05" db="EMBL/GenBank/DDBJ databases">
        <authorList>
            <consortium name="Genoscope - CEA"/>
            <person name="William W."/>
        </authorList>
    </citation>
    <scope>NUCLEOTIDE SEQUENCE [LARGE SCALE GENOMIC DNA]</scope>
</reference>
<dbReference type="PANTHER" id="PTHR22969">
    <property type="entry name" value="IKB KINASE"/>
    <property type="match status" value="1"/>
</dbReference>
<keyword evidence="11" id="KW-1185">Reference proteome</keyword>
<dbReference type="PROSITE" id="PS50011">
    <property type="entry name" value="PROTEIN_KINASE_DOM"/>
    <property type="match status" value="1"/>
</dbReference>
<comment type="subcellular location">
    <subcellularLocation>
        <location evidence="1">Cytoplasm</location>
    </subcellularLocation>
</comment>
<dbReference type="InterPro" id="IPR011009">
    <property type="entry name" value="Kinase-like_dom_sf"/>
</dbReference>
<dbReference type="InterPro" id="IPR041309">
    <property type="entry name" value="TBK1_CC1"/>
</dbReference>
<gene>
    <name evidence="10" type="ORF">PLOB_00019221</name>
</gene>
<dbReference type="InterPro" id="IPR000719">
    <property type="entry name" value="Prot_kinase_dom"/>
</dbReference>
<keyword evidence="3" id="KW-0723">Serine/threonine-protein kinase</keyword>
<evidence type="ECO:0000256" key="1">
    <source>
        <dbReference type="ARBA" id="ARBA00004496"/>
    </source>
</evidence>
<dbReference type="Pfam" id="PF00069">
    <property type="entry name" value="Pkinase"/>
    <property type="match status" value="1"/>
</dbReference>
<evidence type="ECO:0000256" key="2">
    <source>
        <dbReference type="ARBA" id="ARBA00022490"/>
    </source>
</evidence>
<dbReference type="Gene3D" id="3.30.200.20">
    <property type="entry name" value="Phosphorylase Kinase, domain 1"/>
    <property type="match status" value="1"/>
</dbReference>
<evidence type="ECO:0000313" key="10">
    <source>
        <dbReference type="EMBL" id="CAH3177371.1"/>
    </source>
</evidence>
<dbReference type="CDD" id="cd12219">
    <property type="entry name" value="Ubl_TBK1_like"/>
    <property type="match status" value="1"/>
</dbReference>
<evidence type="ECO:0000259" key="9">
    <source>
        <dbReference type="PROSITE" id="PS50011"/>
    </source>
</evidence>
<evidence type="ECO:0000256" key="7">
    <source>
        <dbReference type="ARBA" id="ARBA00022840"/>
    </source>
</evidence>
<keyword evidence="2" id="KW-0963">Cytoplasm</keyword>
<comment type="caution">
    <text evidence="10">The sequence shown here is derived from an EMBL/GenBank/DDBJ whole genome shotgun (WGS) entry which is preliminary data.</text>
</comment>
<dbReference type="SUPFAM" id="SSF54236">
    <property type="entry name" value="Ubiquitin-like"/>
    <property type="match status" value="1"/>
</dbReference>
<dbReference type="PANTHER" id="PTHR22969:SF15">
    <property type="entry name" value="FI05319P"/>
    <property type="match status" value="1"/>
</dbReference>
<dbReference type="Pfam" id="PF18394">
    <property type="entry name" value="TBK1_CCD1"/>
    <property type="match status" value="1"/>
</dbReference>
<feature type="domain" description="Protein kinase" evidence="9">
    <location>
        <begin position="11"/>
        <end position="301"/>
    </location>
</feature>
<name>A0ABN8RDK7_9CNID</name>
<keyword evidence="8" id="KW-0175">Coiled coil</keyword>